<dbReference type="GeneID" id="28859254"/>
<comment type="caution">
    <text evidence="1">The sequence shown here is derived from an EMBL/GenBank/DDBJ whole genome shotgun (WGS) entry which is preliminary data.</text>
</comment>
<dbReference type="KEGG" id="chig:CH63R_00172"/>
<proteinExistence type="predicted"/>
<protein>
    <submittedName>
        <fullName evidence="1">Uncharacterized protein</fullName>
    </submittedName>
</protein>
<accession>A0A1B7YSQ2</accession>
<gene>
    <name evidence="1" type="ORF">CH63R_00172</name>
</gene>
<sequence>MGLSPEIRALYARAIENPAGLSAAEQNRVLGRPPPEEEDELCLAQFGINRQALISKALTEPDTLSHTQCDIVLTGTHYHSSNPSALSLPLDDLVSLSPEECQLQSDAYGEVRRATNWYNTEAPAVHNAFERSKAIREQERAERKRKREQQVELIQTAMRLPRPKWIQDLMDAQLPRWGFVCFRTGYATKDDDKASPAAEDAAWDQLRWTFNDIAELVLTHWWKRDGPRLYETCEHVFISDPDLKGASPEHLRARFRTMRDRDEIPEGVHRDCFLVADAEALSCEYIAQKKEYRGGRDWVPYVKAFDPDYDETTGPLKGDFAGEINVPLPKVFDWLHYTLFTNCETWQERHRQTTQETWQPIRTAYAPYPAYTGVWEGRKW</sequence>
<name>A0A1B7YSQ2_COLHI</name>
<keyword evidence="2" id="KW-1185">Reference proteome</keyword>
<dbReference type="EMBL" id="LTAN01000001">
    <property type="protein sequence ID" value="OBR14992.1"/>
    <property type="molecule type" value="Genomic_DNA"/>
</dbReference>
<organism evidence="1 2">
    <name type="scientific">Colletotrichum higginsianum (strain IMI 349063)</name>
    <name type="common">Crucifer anthracnose fungus</name>
    <dbReference type="NCBI Taxonomy" id="759273"/>
    <lineage>
        <taxon>Eukaryota</taxon>
        <taxon>Fungi</taxon>
        <taxon>Dikarya</taxon>
        <taxon>Ascomycota</taxon>
        <taxon>Pezizomycotina</taxon>
        <taxon>Sordariomycetes</taxon>
        <taxon>Hypocreomycetidae</taxon>
        <taxon>Glomerellales</taxon>
        <taxon>Glomerellaceae</taxon>
        <taxon>Colletotrichum</taxon>
        <taxon>Colletotrichum destructivum species complex</taxon>
    </lineage>
</organism>
<dbReference type="OrthoDB" id="4834494at2759"/>
<evidence type="ECO:0000313" key="1">
    <source>
        <dbReference type="EMBL" id="OBR14992.1"/>
    </source>
</evidence>
<evidence type="ECO:0000313" key="2">
    <source>
        <dbReference type="Proteomes" id="UP000092177"/>
    </source>
</evidence>
<dbReference type="VEuPathDB" id="FungiDB:CH63R_00172"/>
<dbReference type="Proteomes" id="UP000092177">
    <property type="component" value="Chromosome 1"/>
</dbReference>
<dbReference type="AlphaFoldDB" id="A0A1B7YSQ2"/>
<reference evidence="2" key="1">
    <citation type="journal article" date="2017" name="BMC Genomics">
        <title>Gapless genome assembly of Colletotrichum higginsianum reveals chromosome structure and association of transposable elements with secondary metabolite gene clusters.</title>
        <authorList>
            <person name="Dallery J.-F."/>
            <person name="Lapalu N."/>
            <person name="Zampounis A."/>
            <person name="Pigne S."/>
            <person name="Luyten I."/>
            <person name="Amselem J."/>
            <person name="Wittenberg A.H.J."/>
            <person name="Zhou S."/>
            <person name="de Queiroz M.V."/>
            <person name="Robin G.P."/>
            <person name="Auger A."/>
            <person name="Hainaut M."/>
            <person name="Henrissat B."/>
            <person name="Kim K.-T."/>
            <person name="Lee Y.-H."/>
            <person name="Lespinet O."/>
            <person name="Schwartz D.C."/>
            <person name="Thon M.R."/>
            <person name="O'Connell R.J."/>
        </authorList>
    </citation>
    <scope>NUCLEOTIDE SEQUENCE [LARGE SCALE GENOMIC DNA]</scope>
    <source>
        <strain evidence="2">IMI 349063</strain>
    </source>
</reference>
<dbReference type="RefSeq" id="XP_018163509.1">
    <property type="nucleotide sequence ID" value="XM_018295147.1"/>
</dbReference>